<feature type="transmembrane region" description="Helical" evidence="1">
    <location>
        <begin position="131"/>
        <end position="151"/>
    </location>
</feature>
<keyword evidence="1" id="KW-1133">Transmembrane helix</keyword>
<reference evidence="2 3" key="1">
    <citation type="submission" date="2015-01" db="EMBL/GenBank/DDBJ databases">
        <title>Evolution of Trichinella species and genotypes.</title>
        <authorList>
            <person name="Korhonen P.K."/>
            <person name="Edoardo P."/>
            <person name="Giuseppe L.R."/>
            <person name="Gasser R.B."/>
        </authorList>
    </citation>
    <scope>NUCLEOTIDE SEQUENCE [LARGE SCALE GENOMIC DNA]</scope>
    <source>
        <strain evidence="2">ISS470</strain>
    </source>
</reference>
<dbReference type="EMBL" id="JYDT01000055">
    <property type="protein sequence ID" value="KRY87444.1"/>
    <property type="molecule type" value="Genomic_DNA"/>
</dbReference>
<keyword evidence="1" id="KW-0472">Membrane</keyword>
<organism evidence="2 3">
    <name type="scientific">Trichinella pseudospiralis</name>
    <name type="common">Parasitic roundworm</name>
    <dbReference type="NCBI Taxonomy" id="6337"/>
    <lineage>
        <taxon>Eukaryota</taxon>
        <taxon>Metazoa</taxon>
        <taxon>Ecdysozoa</taxon>
        <taxon>Nematoda</taxon>
        <taxon>Enoplea</taxon>
        <taxon>Dorylaimia</taxon>
        <taxon>Trichinellida</taxon>
        <taxon>Trichinellidae</taxon>
        <taxon>Trichinella</taxon>
    </lineage>
</organism>
<evidence type="ECO:0000256" key="1">
    <source>
        <dbReference type="SAM" id="Phobius"/>
    </source>
</evidence>
<protein>
    <submittedName>
        <fullName evidence="2">Uncharacterized protein</fullName>
    </submittedName>
</protein>
<dbReference type="AlphaFoldDB" id="A0A0V1FN37"/>
<evidence type="ECO:0000313" key="2">
    <source>
        <dbReference type="EMBL" id="KRY87444.1"/>
    </source>
</evidence>
<name>A0A0V1FN37_TRIPS</name>
<comment type="caution">
    <text evidence="2">The sequence shown here is derived from an EMBL/GenBank/DDBJ whole genome shotgun (WGS) entry which is preliminary data.</text>
</comment>
<dbReference type="Proteomes" id="UP000054995">
    <property type="component" value="Unassembled WGS sequence"/>
</dbReference>
<accession>A0A0V1FN37</accession>
<keyword evidence="3" id="KW-1185">Reference proteome</keyword>
<proteinExistence type="predicted"/>
<feature type="transmembrane region" description="Helical" evidence="1">
    <location>
        <begin position="171"/>
        <end position="201"/>
    </location>
</feature>
<keyword evidence="1" id="KW-0812">Transmembrane</keyword>
<evidence type="ECO:0000313" key="3">
    <source>
        <dbReference type="Proteomes" id="UP000054995"/>
    </source>
</evidence>
<gene>
    <name evidence="2" type="ORF">T4D_7485</name>
</gene>
<sequence length="246" mass="27861">MTFLKCIVSYVAHIYNIRVKGKEALQAGGCTGCAISDFCSRLINRSGRVWICPDFRFQANAVENGVRTTQNLSALDSPSTYSRKSDNLIRKSAVTHISQILTVHCIRRCCILYTIVNLYHVKHLKDEVCDILILILHFYYAFIFLLILNLSDNLKIHSIFLYVIVYSLDNLIHVIVLCIFVHAYILQLIALIILLFFGVVLSSTLKDCRPSEITPFTSVPENILHNKLILQKNILAVGAVSSPKYK</sequence>